<protein>
    <submittedName>
        <fullName evidence="2">Glycosyltransferase</fullName>
    </submittedName>
</protein>
<dbReference type="PANTHER" id="PTHR45947:SF3">
    <property type="entry name" value="SULFOQUINOVOSYL TRANSFERASE SQD2"/>
    <property type="match status" value="1"/>
</dbReference>
<dbReference type="SUPFAM" id="SSF53756">
    <property type="entry name" value="UDP-Glycosyltransferase/glycogen phosphorylase"/>
    <property type="match status" value="1"/>
</dbReference>
<evidence type="ECO:0000313" key="3">
    <source>
        <dbReference type="Proteomes" id="UP001463665"/>
    </source>
</evidence>
<dbReference type="GO" id="GO:0016757">
    <property type="term" value="F:glycosyltransferase activity"/>
    <property type="evidence" value="ECO:0007669"/>
    <property type="project" value="InterPro"/>
</dbReference>
<dbReference type="PANTHER" id="PTHR45947">
    <property type="entry name" value="SULFOQUINOVOSYL TRANSFERASE SQD2"/>
    <property type="match status" value="1"/>
</dbReference>
<feature type="domain" description="Glycosyl transferase family 1" evidence="1">
    <location>
        <begin position="67"/>
        <end position="203"/>
    </location>
</feature>
<dbReference type="CDD" id="cd03801">
    <property type="entry name" value="GT4_PimA-like"/>
    <property type="match status" value="1"/>
</dbReference>
<dbReference type="Pfam" id="PF00534">
    <property type="entry name" value="Glycos_transf_1"/>
    <property type="match status" value="1"/>
</dbReference>
<evidence type="ECO:0000259" key="1">
    <source>
        <dbReference type="Pfam" id="PF00534"/>
    </source>
</evidence>
<evidence type="ECO:0000313" key="2">
    <source>
        <dbReference type="EMBL" id="XAO74121.1"/>
    </source>
</evidence>
<dbReference type="InterPro" id="IPR050194">
    <property type="entry name" value="Glycosyltransferase_grp1"/>
</dbReference>
<dbReference type="InterPro" id="IPR001296">
    <property type="entry name" value="Glyco_trans_1"/>
</dbReference>
<keyword evidence="3" id="KW-1185">Reference proteome</keyword>
<dbReference type="EMBL" id="CP154834">
    <property type="protein sequence ID" value="XAO74121.1"/>
    <property type="molecule type" value="Genomic_DNA"/>
</dbReference>
<accession>A0AAU6WMY8</accession>
<name>A0AAU6WMY8_9FLAO</name>
<reference evidence="2 3" key="1">
    <citation type="submission" date="2024-04" db="EMBL/GenBank/DDBJ databases">
        <title>Genome sequencing and assembly of rice foliar adapted Chryseobacterium endophyticum OsEnb-ALM-A6.</title>
        <authorList>
            <person name="Kumar S."/>
            <person name="Javed M."/>
            <person name="Chouhan V."/>
            <person name="Charishma K."/>
            <person name="Patel A."/>
            <person name="Kumar M."/>
            <person name="Sahu K.P."/>
            <person name="Kumar A."/>
        </authorList>
    </citation>
    <scope>NUCLEOTIDE SEQUENCE [LARGE SCALE GENOMIC DNA]</scope>
    <source>
        <strain evidence="2 3">OsEnb-ALM-A6</strain>
    </source>
</reference>
<dbReference type="AlphaFoldDB" id="A0AAU6WMY8"/>
<sequence>MEEIYKKILLSRYDKAIVSGKRHQKVLIDLNFKGSIVISKGVGILRKKRKGERLLKTESINDNAGLRFLFVGRIIKLKNVELLIAVFNELGLSLTIVGDGTERKELERKSKSNIIFKGYCSNEDIHKYYKEADVFILPSYSEAWGLVVEEALYYNCALLLSQDVGCLSELLLDPKTGISFNPYSKESLKNSIMKLVENYEYYKANAIEFDIDNKDREQVQSYLNLLND</sequence>
<organism evidence="2 3">
    <name type="scientific">Chryseobacterium endophyticum</name>
    <dbReference type="NCBI Taxonomy" id="1854762"/>
    <lineage>
        <taxon>Bacteria</taxon>
        <taxon>Pseudomonadati</taxon>
        <taxon>Bacteroidota</taxon>
        <taxon>Flavobacteriia</taxon>
        <taxon>Flavobacteriales</taxon>
        <taxon>Weeksellaceae</taxon>
        <taxon>Chryseobacterium group</taxon>
        <taxon>Chryseobacterium</taxon>
    </lineage>
</organism>
<gene>
    <name evidence="2" type="ORF">AAFP95_21085</name>
</gene>
<proteinExistence type="predicted"/>
<dbReference type="Gene3D" id="3.40.50.2000">
    <property type="entry name" value="Glycogen Phosphorylase B"/>
    <property type="match status" value="1"/>
</dbReference>
<dbReference type="Proteomes" id="UP001463665">
    <property type="component" value="Chromosome"/>
</dbReference>
<dbReference type="RefSeq" id="WP_345766386.1">
    <property type="nucleotide sequence ID" value="NZ_CP154834.1"/>
</dbReference>